<name>A0A835CFH8_9FABA</name>
<comment type="caution">
    <text evidence="1">The sequence shown here is derived from an EMBL/GenBank/DDBJ whole genome shotgun (WGS) entry which is preliminary data.</text>
</comment>
<proteinExistence type="predicted"/>
<evidence type="ECO:0000313" key="1">
    <source>
        <dbReference type="EMBL" id="KAF7839596.1"/>
    </source>
</evidence>
<accession>A0A835CFH8</accession>
<dbReference type="EMBL" id="JAAIUW010000003">
    <property type="protein sequence ID" value="KAF7839596.1"/>
    <property type="molecule type" value="Genomic_DNA"/>
</dbReference>
<dbReference type="SUPFAM" id="SSF140996">
    <property type="entry name" value="Hermes dimerisation domain"/>
    <property type="match status" value="1"/>
</dbReference>
<dbReference type="InterPro" id="IPR052035">
    <property type="entry name" value="ZnF_BED_domain_contain"/>
</dbReference>
<dbReference type="OrthoDB" id="1409032at2759"/>
<sequence>MSVFVDEVEETMDLDGLEKAMCKKCLKKYKLGYGTSNLLRNANKCFFHRNDNDNVDDHLPLDQDKYREMVAKLVIKHDYPFSFVEHEGFRDLVNFLNPEAHSISRNTLKADVLKLYFKEKDHLKHCLSLVLGRISITSYLWSSISTDEYMVVIAHYIDDE</sequence>
<evidence type="ECO:0000313" key="2">
    <source>
        <dbReference type="Proteomes" id="UP000634136"/>
    </source>
</evidence>
<dbReference type="PANTHER" id="PTHR46481">
    <property type="entry name" value="ZINC FINGER BED DOMAIN-CONTAINING PROTEIN 4"/>
    <property type="match status" value="1"/>
</dbReference>
<reference evidence="1" key="1">
    <citation type="submission" date="2020-09" db="EMBL/GenBank/DDBJ databases">
        <title>Genome-Enabled Discovery of Anthraquinone Biosynthesis in Senna tora.</title>
        <authorList>
            <person name="Kang S.-H."/>
            <person name="Pandey R.P."/>
            <person name="Lee C.-M."/>
            <person name="Sim J.-S."/>
            <person name="Jeong J.-T."/>
            <person name="Choi B.-S."/>
            <person name="Jung M."/>
            <person name="Ginzburg D."/>
            <person name="Zhao K."/>
            <person name="Won S.Y."/>
            <person name="Oh T.-J."/>
            <person name="Yu Y."/>
            <person name="Kim N.-H."/>
            <person name="Lee O.R."/>
            <person name="Lee T.-H."/>
            <person name="Bashyal P."/>
            <person name="Kim T.-S."/>
            <person name="Lee W.-H."/>
            <person name="Kawkins C."/>
            <person name="Kim C.-K."/>
            <person name="Kim J.S."/>
            <person name="Ahn B.O."/>
            <person name="Rhee S.Y."/>
            <person name="Sohng J.K."/>
        </authorList>
    </citation>
    <scope>NUCLEOTIDE SEQUENCE</scope>
    <source>
        <tissue evidence="1">Leaf</tissue>
    </source>
</reference>
<dbReference type="Proteomes" id="UP000634136">
    <property type="component" value="Unassembled WGS sequence"/>
</dbReference>
<keyword evidence="2" id="KW-1185">Reference proteome</keyword>
<dbReference type="AlphaFoldDB" id="A0A835CFH8"/>
<dbReference type="PANTHER" id="PTHR46481:SF6">
    <property type="entry name" value="ZINC FINGER BED DOMAIN-CONTAINING PROTEIN RICESLEEPER 2-LIKE"/>
    <property type="match status" value="1"/>
</dbReference>
<protein>
    <submittedName>
        <fullName evidence="1">Zinc finger BED domain-containing protein RICESLEEPER 2-like</fullName>
    </submittedName>
</protein>
<organism evidence="1 2">
    <name type="scientific">Senna tora</name>
    <dbReference type="NCBI Taxonomy" id="362788"/>
    <lineage>
        <taxon>Eukaryota</taxon>
        <taxon>Viridiplantae</taxon>
        <taxon>Streptophyta</taxon>
        <taxon>Embryophyta</taxon>
        <taxon>Tracheophyta</taxon>
        <taxon>Spermatophyta</taxon>
        <taxon>Magnoliopsida</taxon>
        <taxon>eudicotyledons</taxon>
        <taxon>Gunneridae</taxon>
        <taxon>Pentapetalae</taxon>
        <taxon>rosids</taxon>
        <taxon>fabids</taxon>
        <taxon>Fabales</taxon>
        <taxon>Fabaceae</taxon>
        <taxon>Caesalpinioideae</taxon>
        <taxon>Cassia clade</taxon>
        <taxon>Senna</taxon>
    </lineage>
</organism>
<gene>
    <name evidence="1" type="ORF">G2W53_008078</name>
</gene>